<organism evidence="2 3">
    <name type="scientific">Halteria grandinella</name>
    <dbReference type="NCBI Taxonomy" id="5974"/>
    <lineage>
        <taxon>Eukaryota</taxon>
        <taxon>Sar</taxon>
        <taxon>Alveolata</taxon>
        <taxon>Ciliophora</taxon>
        <taxon>Intramacronucleata</taxon>
        <taxon>Spirotrichea</taxon>
        <taxon>Stichotrichia</taxon>
        <taxon>Sporadotrichida</taxon>
        <taxon>Halteriidae</taxon>
        <taxon>Halteria</taxon>
    </lineage>
</organism>
<feature type="compositionally biased region" description="Basic and acidic residues" evidence="1">
    <location>
        <begin position="160"/>
        <end position="178"/>
    </location>
</feature>
<feature type="region of interest" description="Disordered" evidence="1">
    <location>
        <begin position="141"/>
        <end position="178"/>
    </location>
</feature>
<evidence type="ECO:0000313" key="3">
    <source>
        <dbReference type="Proteomes" id="UP000785679"/>
    </source>
</evidence>
<evidence type="ECO:0000256" key="1">
    <source>
        <dbReference type="SAM" id="MobiDB-lite"/>
    </source>
</evidence>
<gene>
    <name evidence="2" type="ORF">FGO68_gene4446</name>
</gene>
<sequence length="375" mass="43965">MVLQKGVGRALVQYIIYLQQSIIHYIVMSTREDYPPDTKLVKIEDAQNRQSIAAQIQAINEQSKQPQANTKHIEEPDNAKLFEELKLPVRPREETGTEESTDKRKCQNFPQTYLPAQNDNLRHMPFPTDVGAQIEPSILRSNQNPLPTPALKQRNPPETQHTKRMDNKVAPKLESKEPKIKKQANIARQFQILAERKYMAPSLLKIQKKSAEFLSYKKRYPLRSVIRLIRKVLKELLKARQLLESYKFPSERQSHYFRILAASPHRHLEETNWLFDQSKIWEVTLTELKSRKDEINKDDTLSFFFASQLCRDILFLAEFLIACRNILPGVRNRQDLTKPEKHRKYREENLDIDVEMIKELKQIAAYLHPTYANAL</sequence>
<dbReference type="AlphaFoldDB" id="A0A8J8NRR4"/>
<evidence type="ECO:0000313" key="2">
    <source>
        <dbReference type="EMBL" id="TNV78971.1"/>
    </source>
</evidence>
<dbReference type="EMBL" id="RRYP01009574">
    <property type="protein sequence ID" value="TNV78971.1"/>
    <property type="molecule type" value="Genomic_DNA"/>
</dbReference>
<comment type="caution">
    <text evidence="2">The sequence shown here is derived from an EMBL/GenBank/DDBJ whole genome shotgun (WGS) entry which is preliminary data.</text>
</comment>
<accession>A0A8J8NRR4</accession>
<keyword evidence="3" id="KW-1185">Reference proteome</keyword>
<reference evidence="2" key="1">
    <citation type="submission" date="2019-06" db="EMBL/GenBank/DDBJ databases">
        <authorList>
            <person name="Zheng W."/>
        </authorList>
    </citation>
    <scope>NUCLEOTIDE SEQUENCE</scope>
    <source>
        <strain evidence="2">QDHG01</strain>
    </source>
</reference>
<name>A0A8J8NRR4_HALGN</name>
<protein>
    <submittedName>
        <fullName evidence="2">Uncharacterized protein</fullName>
    </submittedName>
</protein>
<proteinExistence type="predicted"/>
<dbReference type="Proteomes" id="UP000785679">
    <property type="component" value="Unassembled WGS sequence"/>
</dbReference>